<evidence type="ECO:0000259" key="4">
    <source>
        <dbReference type="PROSITE" id="PS51469"/>
    </source>
</evidence>
<dbReference type="EMBL" id="JAACJM010000019">
    <property type="protein sequence ID" value="KAF5367524.1"/>
    <property type="molecule type" value="Genomic_DNA"/>
</dbReference>
<dbReference type="Gene3D" id="2.60.120.260">
    <property type="entry name" value="Galactose-binding domain-like"/>
    <property type="match status" value="1"/>
</dbReference>
<evidence type="ECO:0000313" key="5">
    <source>
        <dbReference type="EMBL" id="KAF5367524.1"/>
    </source>
</evidence>
<dbReference type="PANTHER" id="PTHR43722:SF1">
    <property type="entry name" value="PROLINE IMINOPEPTIDASE"/>
    <property type="match status" value="1"/>
</dbReference>
<organism evidence="5 6">
    <name type="scientific">Tetrapyrgos nigripes</name>
    <dbReference type="NCBI Taxonomy" id="182062"/>
    <lineage>
        <taxon>Eukaryota</taxon>
        <taxon>Fungi</taxon>
        <taxon>Dikarya</taxon>
        <taxon>Basidiomycota</taxon>
        <taxon>Agaricomycotina</taxon>
        <taxon>Agaricomycetes</taxon>
        <taxon>Agaricomycetidae</taxon>
        <taxon>Agaricales</taxon>
        <taxon>Marasmiineae</taxon>
        <taxon>Marasmiaceae</taxon>
        <taxon>Tetrapyrgos</taxon>
    </lineage>
</organism>
<dbReference type="Pfam" id="PF07738">
    <property type="entry name" value="Sad1_UNC"/>
    <property type="match status" value="2"/>
</dbReference>
<evidence type="ECO:0000313" key="6">
    <source>
        <dbReference type="Proteomes" id="UP000559256"/>
    </source>
</evidence>
<feature type="compositionally biased region" description="Acidic residues" evidence="2">
    <location>
        <begin position="588"/>
        <end position="598"/>
    </location>
</feature>
<reference evidence="5 6" key="1">
    <citation type="journal article" date="2020" name="ISME J.">
        <title>Uncovering the hidden diversity of litter-decomposition mechanisms in mushroom-forming fungi.</title>
        <authorList>
            <person name="Floudas D."/>
            <person name="Bentzer J."/>
            <person name="Ahren D."/>
            <person name="Johansson T."/>
            <person name="Persson P."/>
            <person name="Tunlid A."/>
        </authorList>
    </citation>
    <scope>NUCLEOTIDE SEQUENCE [LARGE SCALE GENOMIC DNA]</scope>
    <source>
        <strain evidence="5 6">CBS 291.85</strain>
    </source>
</reference>
<keyword evidence="3" id="KW-0812">Transmembrane</keyword>
<keyword evidence="3" id="KW-0472">Membrane</keyword>
<keyword evidence="6" id="KW-1185">Reference proteome</keyword>
<feature type="compositionally biased region" description="Polar residues" evidence="2">
    <location>
        <begin position="290"/>
        <end position="306"/>
    </location>
</feature>
<dbReference type="InterPro" id="IPR005944">
    <property type="entry name" value="Pro_iminopeptidase"/>
</dbReference>
<dbReference type="SUPFAM" id="SSF53474">
    <property type="entry name" value="alpha/beta-Hydrolases"/>
    <property type="match status" value="1"/>
</dbReference>
<feature type="domain" description="SUN" evidence="4">
    <location>
        <begin position="969"/>
        <end position="1173"/>
    </location>
</feature>
<name>A0A8H5LS95_9AGAR</name>
<accession>A0A8H5LS95</accession>
<keyword evidence="1" id="KW-0175">Coiled coil</keyword>
<dbReference type="Gene3D" id="3.40.50.1820">
    <property type="entry name" value="alpha/beta hydrolase"/>
    <property type="match status" value="1"/>
</dbReference>
<feature type="region of interest" description="Disordered" evidence="2">
    <location>
        <begin position="475"/>
        <end position="661"/>
    </location>
</feature>
<keyword evidence="3" id="KW-1133">Transmembrane helix</keyword>
<dbReference type="PROSITE" id="PS51469">
    <property type="entry name" value="SUN"/>
    <property type="match status" value="1"/>
</dbReference>
<feature type="compositionally biased region" description="Polar residues" evidence="2">
    <location>
        <begin position="445"/>
        <end position="458"/>
    </location>
</feature>
<evidence type="ECO:0000256" key="3">
    <source>
        <dbReference type="SAM" id="Phobius"/>
    </source>
</evidence>
<dbReference type="InterPro" id="IPR029058">
    <property type="entry name" value="AB_hydrolase_fold"/>
</dbReference>
<comment type="caution">
    <text evidence="5">The sequence shown here is derived from an EMBL/GenBank/DDBJ whole genome shotgun (WGS) entry which is preliminary data.</text>
</comment>
<dbReference type="InterPro" id="IPR012919">
    <property type="entry name" value="SUN_dom"/>
</dbReference>
<sequence>MLRFFLGKSHPDRVKSLVLSEVRFFFQDGASHLFPEAWDEFIAPIPEPERHDMILAYHAQLNSADEGTRINAAKAWSKWEMATSKLFVDPAYVAKAEDDQFANAVARMENHYFVNDGFMRDGQLLEEQEIDKIRHIPCIVVQGRYDINCPVTTAYALKKVWPEITLHIVPDAGHSSREPGNAKLLVETLNEHNKKVGVIVVTDWIWCIVQYLEKNKKVQGVVHFGKQCLGSRIVHERQTGTPLGQGRRLDHHTFLGKPPSNGNRPPSPHRIPPSSYAYGAPALGSRSPPKASTSLPLDRNNTSLDQSTEDPALVRFPKPKQQSHLPGAPKIITSPPQNEKWSVKDTSVLAASALYQAAFGIESMQSTNPNHSWASGSRTTTNMPRSTSVEYEQQSVSTSTRRLAPPPSRNASLASKSNTHSRPKPLSKKSTSSLRIVPDSEGEESQSMNRSARGTSPLDTVMDLANKAYQKASFYVRERSREPENVNGNGSYDYAAEESAYQNEIADDASKRGLAQHRKNRMSMDNKAYKPTQDSEDDEDYDDEVPSDGKRRRKKKKKEAPGGPLQSLPVVGAEKRRKKKKGTKGAADEEEAEGEEASGSEVVERQSAQRASLRRSASRHPSVQPQNVEDSFDVEQGLQSIPEDDVLSSAEDTYNDSTGNISSSSLNNDGIGAKLGTLVFMLFRLGMATITMIFHSFGKMMGMIFDIIILRPVRMVTDMRDRPLSPGFKYLLAAVAIALAAYSFQGSLKGLHLPTWSSSPSYSAPQAPIENLAELNARLQSIETTLSNLARENEQTRIRNENGEKTRMELAGRLGSLEGVVNKDSGKLRDIELSVGDADKERRALGAVQKEVLVLKEIVDILQQRPPSSGEGSERVSSDAEARAKLQALEERVGTVEGGVKEALELGKNAVKTGSGTGWWNKGSTKGLTIKSSDGQDVTTLIQNLVDSAVSLYGKDILARPDFAQYSGGARIIPALTSRTFELRPPNSQGLWGSIVGGGPHIGKPPVFALHRDLQNGECWPMAGTKGRLGVALASPAYIDSITIDHVPSETSFDMRSAPRHMEVWGLVDGAANFAKYKQWMQDKEQEHEEARQRGEEVPAEPEYPSDLPKNYIRVASFAYNIHASPNVQTFPVLSDVKELGIDFGIVVLRILDNWGRDEFTCLYRFRVHGQQMAELPSPLPEESLNS</sequence>
<dbReference type="GO" id="GO:0006508">
    <property type="term" value="P:proteolysis"/>
    <property type="evidence" value="ECO:0007669"/>
    <property type="project" value="InterPro"/>
</dbReference>
<feature type="compositionally biased region" description="Polar residues" evidence="2">
    <location>
        <begin position="365"/>
        <end position="401"/>
    </location>
</feature>
<evidence type="ECO:0000256" key="2">
    <source>
        <dbReference type="SAM" id="MobiDB-lite"/>
    </source>
</evidence>
<dbReference type="GO" id="GO:0004177">
    <property type="term" value="F:aminopeptidase activity"/>
    <property type="evidence" value="ECO:0007669"/>
    <property type="project" value="UniProtKB-EC"/>
</dbReference>
<proteinExistence type="predicted"/>
<dbReference type="PANTHER" id="PTHR43722">
    <property type="entry name" value="PROLINE IMINOPEPTIDASE"/>
    <property type="match status" value="1"/>
</dbReference>
<feature type="region of interest" description="Disordered" evidence="2">
    <location>
        <begin position="239"/>
        <end position="340"/>
    </location>
</feature>
<dbReference type="AlphaFoldDB" id="A0A8H5LS95"/>
<evidence type="ECO:0000256" key="1">
    <source>
        <dbReference type="SAM" id="Coils"/>
    </source>
</evidence>
<feature type="compositionally biased region" description="Acidic residues" evidence="2">
    <location>
        <begin position="534"/>
        <end position="546"/>
    </location>
</feature>
<feature type="compositionally biased region" description="Polar residues" evidence="2">
    <location>
        <begin position="409"/>
        <end position="418"/>
    </location>
</feature>
<dbReference type="Proteomes" id="UP000559256">
    <property type="component" value="Unassembled WGS sequence"/>
</dbReference>
<gene>
    <name evidence="5" type="ORF">D9758_003629</name>
</gene>
<feature type="region of interest" description="Disordered" evidence="2">
    <location>
        <begin position="365"/>
        <end position="459"/>
    </location>
</feature>
<feature type="compositionally biased region" description="Low complexity" evidence="2">
    <location>
        <begin position="599"/>
        <end position="611"/>
    </location>
</feature>
<protein>
    <recommendedName>
        <fullName evidence="4">SUN domain-containing protein</fullName>
    </recommendedName>
</protein>
<dbReference type="OrthoDB" id="342281at2759"/>
<feature type="compositionally biased region" description="Basic and acidic residues" evidence="2">
    <location>
        <begin position="1083"/>
        <end position="1097"/>
    </location>
</feature>
<feature type="region of interest" description="Disordered" evidence="2">
    <location>
        <begin position="1083"/>
        <end position="1105"/>
    </location>
</feature>
<feature type="transmembrane region" description="Helical" evidence="3">
    <location>
        <begin position="727"/>
        <end position="744"/>
    </location>
</feature>
<feature type="compositionally biased region" description="Polar residues" evidence="2">
    <location>
        <begin position="650"/>
        <end position="661"/>
    </location>
</feature>
<feature type="coiled-coil region" evidence="1">
    <location>
        <begin position="772"/>
        <end position="806"/>
    </location>
</feature>
<dbReference type="GO" id="GO:0005737">
    <property type="term" value="C:cytoplasm"/>
    <property type="evidence" value="ECO:0007669"/>
    <property type="project" value="InterPro"/>
</dbReference>